<gene>
    <name evidence="1" type="ORF">FO440_04090</name>
</gene>
<dbReference type="EMBL" id="VLPK01000001">
    <property type="protein sequence ID" value="TSJ43383.1"/>
    <property type="molecule type" value="Genomic_DNA"/>
</dbReference>
<comment type="caution">
    <text evidence="1">The sequence shown here is derived from an EMBL/GenBank/DDBJ whole genome shotgun (WGS) entry which is preliminary data.</text>
</comment>
<dbReference type="OrthoDB" id="99887at2"/>
<dbReference type="RefSeq" id="WP_144246948.1">
    <property type="nucleotide sequence ID" value="NZ_VLPK01000001.1"/>
</dbReference>
<dbReference type="PROSITE" id="PS51318">
    <property type="entry name" value="TAT"/>
    <property type="match status" value="1"/>
</dbReference>
<evidence type="ECO:0000313" key="2">
    <source>
        <dbReference type="Proteomes" id="UP000318733"/>
    </source>
</evidence>
<protein>
    <submittedName>
        <fullName evidence="1">NAD(P)(+) transhydrogenase (Re/Si-specific) subunit beta</fullName>
    </submittedName>
</protein>
<dbReference type="Proteomes" id="UP000318733">
    <property type="component" value="Unassembled WGS sequence"/>
</dbReference>
<proteinExistence type="predicted"/>
<accession>A0A556MU12</accession>
<dbReference type="InterPro" id="IPR006311">
    <property type="entry name" value="TAT_signal"/>
</dbReference>
<keyword evidence="2" id="KW-1185">Reference proteome</keyword>
<sequence>MTENNIPANQTGYDYDADRRNFLKIMGITTLGLPLAGFTNFSAQGVSIIVDPKDGLAVSAKVQWAVAELENALKEKGITVQHSAGIDKASTDNLGILVSGPAAAKAWLTKAGVTIPSVPEATALIPAMHGVRPVLISTGFDERGLIYSLLELTDRVIYSASPLSALHISKPVIEQPLNKVRSINRMFCTDIEDKPWYNDREMWPKYLTMLATQRFNVFNLSLGLGYDFLNGVTDAYFLFAYPFLISVPGYNVHVPQLPDAERDRNLKMLQYISEQTVARGMEFYLGIWMHGYEWINSPDANYTIEGLTKETHAAYCRDAISLLLKECPAISGVTLRIHGESGVTEGSYEFWKTIFGGVASCGRMVPINLHAKGLDPEMLNNALASGVPVSVSPKYWLEHIGMPYMQGDIRAMEIPKPDKRTSKLMNLSEGSRSFTRYSYGDFLKEDKKYQVVHRIWPGTQRFLLWGDPVMAAAQSRAFSFCGSSGVDLMEPLSFKGRRGSGVPGDRCAYEDVALRPRWDWEKYLYSLRVFGRTLYNPDTDNEVWHRFLAKDFNAGATGAQQALAHATRILPTILTAHAESAANNAYWPEMYSNMSIVAAVRDQLGDTPSPHVFGTVSPADPQLFLTINDFAKELLSGKHSGKYTPLEVAKWLDDDADAAERALQSAAKATSKTKPEYRRLVVDVALQIGLGRFFAAKFRAAILYHIYEQTTDHTALEEALKQYKQARNFWEKLANTAKGIYMKDVTAGENPWLRGHWLDRLPGIDKDIDRMAKILEEAKPNDTRQSIAVNAVNSVLAPVKRMAVNCMHKQVKTFSPGNDINLQIAFEKPPTSVRLFYRHVDMAERYEVVEMMATGNNYKATIPVAYTQSPYPLTYYFEVAESPASVTLYPGFNELRDNQPYFVIRQA</sequence>
<evidence type="ECO:0000313" key="1">
    <source>
        <dbReference type="EMBL" id="TSJ43383.1"/>
    </source>
</evidence>
<reference evidence="1 2" key="1">
    <citation type="submission" date="2019-07" db="EMBL/GenBank/DDBJ databases">
        <authorList>
            <person name="Huq M.A."/>
        </authorList>
    </citation>
    <scope>NUCLEOTIDE SEQUENCE [LARGE SCALE GENOMIC DNA]</scope>
    <source>
        <strain evidence="1 2">MAH-19</strain>
    </source>
</reference>
<organism evidence="1 2">
    <name type="scientific">Mucilaginibacter corticis</name>
    <dbReference type="NCBI Taxonomy" id="2597670"/>
    <lineage>
        <taxon>Bacteria</taxon>
        <taxon>Pseudomonadati</taxon>
        <taxon>Bacteroidota</taxon>
        <taxon>Sphingobacteriia</taxon>
        <taxon>Sphingobacteriales</taxon>
        <taxon>Sphingobacteriaceae</taxon>
        <taxon>Mucilaginibacter</taxon>
    </lineage>
</organism>
<dbReference type="AlphaFoldDB" id="A0A556MU12"/>
<name>A0A556MU12_9SPHI</name>